<feature type="compositionally biased region" description="Acidic residues" evidence="1">
    <location>
        <begin position="178"/>
        <end position="188"/>
    </location>
</feature>
<dbReference type="EMBL" id="OIVN01005598">
    <property type="protein sequence ID" value="SPD23250.1"/>
    <property type="molecule type" value="Genomic_DNA"/>
</dbReference>
<evidence type="ECO:0000256" key="1">
    <source>
        <dbReference type="SAM" id="MobiDB-lite"/>
    </source>
</evidence>
<accession>A0A2N9IGN6</accession>
<dbReference type="PANTHER" id="PTHR10775">
    <property type="entry name" value="OS08G0208400 PROTEIN"/>
    <property type="match status" value="1"/>
</dbReference>
<dbReference type="InterPro" id="IPR004242">
    <property type="entry name" value="Transposase_21"/>
</dbReference>
<proteinExistence type="predicted"/>
<dbReference type="PANTHER" id="PTHR10775:SF173">
    <property type="match status" value="1"/>
</dbReference>
<dbReference type="AlphaFoldDB" id="A0A2N9IGN6"/>
<protein>
    <submittedName>
        <fullName evidence="2">Uncharacterized protein</fullName>
    </submittedName>
</protein>
<name>A0A2N9IGN6_FAGSY</name>
<feature type="region of interest" description="Disordered" evidence="1">
    <location>
        <begin position="175"/>
        <end position="199"/>
    </location>
</feature>
<reference evidence="2" key="1">
    <citation type="submission" date="2018-02" db="EMBL/GenBank/DDBJ databases">
        <authorList>
            <person name="Cohen D.B."/>
            <person name="Kent A.D."/>
        </authorList>
    </citation>
    <scope>NUCLEOTIDE SEQUENCE</scope>
</reference>
<feature type="region of interest" description="Disordered" evidence="1">
    <location>
        <begin position="33"/>
        <end position="52"/>
    </location>
</feature>
<evidence type="ECO:0000313" key="2">
    <source>
        <dbReference type="EMBL" id="SPD23250.1"/>
    </source>
</evidence>
<organism evidence="2">
    <name type="scientific">Fagus sylvatica</name>
    <name type="common">Beechnut</name>
    <dbReference type="NCBI Taxonomy" id="28930"/>
    <lineage>
        <taxon>Eukaryota</taxon>
        <taxon>Viridiplantae</taxon>
        <taxon>Streptophyta</taxon>
        <taxon>Embryophyta</taxon>
        <taxon>Tracheophyta</taxon>
        <taxon>Spermatophyta</taxon>
        <taxon>Magnoliopsida</taxon>
        <taxon>eudicotyledons</taxon>
        <taxon>Gunneridae</taxon>
        <taxon>Pentapetalae</taxon>
        <taxon>rosids</taxon>
        <taxon>fabids</taxon>
        <taxon>Fagales</taxon>
        <taxon>Fagaceae</taxon>
        <taxon>Fagus</taxon>
    </lineage>
</organism>
<gene>
    <name evidence="2" type="ORF">FSB_LOCUS51132</name>
</gene>
<sequence>MASSKTRDSHVQESSNEYGDIHEMLHDLFPMQNTTSRPVEEGPSVRQHAQGPNEDAQRFYNLLKDAEQSLYEGCKNFSKLSAIVHLCHLKCISGWTNKSFTMLLQLLQDLLPLDAKLPKNCYEAKKITNKLGLGYKNIHACPNDCMLFWKEKVLDESCSECGASRWAESKSDLSEDHFDADDDDDDEMEHNMNDSSKKRKKKAAKILRWFPLKPRLQRLFMSSKTATHMKWHADGRTDDGLMRHPADSPAWKTFDSKYAVMWTINDFPTYGDLSGWNTKGALTCPFCNYDTHSCWLNNGGKYCFMGHRRFLDNDHKFRKDTVSFDESREMRPAPVIPSGQDIIMQTEQEYHMLRHNLDVMHVEKNVTDNIMGTLLNVAKKTKDNLKARFDLQDMGIRSELHPEECGNDKWSMPHACFTMTTSEKYSFLEVLEGVRVPDGYASNVSRCVKLKERKIIGLITLSVHPC</sequence>
<dbReference type="Pfam" id="PF02992">
    <property type="entry name" value="Transposase_21"/>
    <property type="match status" value="1"/>
</dbReference>